<proteinExistence type="predicted"/>
<evidence type="ECO:0000313" key="11">
    <source>
        <dbReference type="Proteomes" id="UP000032233"/>
    </source>
</evidence>
<keyword evidence="5" id="KW-0479">Metal-binding</keyword>
<evidence type="ECO:0000256" key="2">
    <source>
        <dbReference type="ARBA" id="ARBA00004196"/>
    </source>
</evidence>
<comment type="caution">
    <text evidence="10">The sequence shown here is derived from an EMBL/GenBank/DDBJ whole genome shotgun (WGS) entry which is preliminary data.</text>
</comment>
<gene>
    <name evidence="10" type="ORF">X474_10460</name>
</gene>
<dbReference type="STRING" id="1429043.X474_10460"/>
<comment type="subcellular location">
    <subcellularLocation>
        <location evidence="2">Cell envelope</location>
    </subcellularLocation>
</comment>
<dbReference type="InParanoid" id="A0A0D2GGN5"/>
<organism evidence="10 11">
    <name type="scientific">Dethiosulfatarculus sandiegensis</name>
    <dbReference type="NCBI Taxonomy" id="1429043"/>
    <lineage>
        <taxon>Bacteria</taxon>
        <taxon>Pseudomonadati</taxon>
        <taxon>Thermodesulfobacteriota</taxon>
        <taxon>Desulfarculia</taxon>
        <taxon>Desulfarculales</taxon>
        <taxon>Desulfarculaceae</taxon>
        <taxon>Dethiosulfatarculus</taxon>
    </lineage>
</organism>
<reference evidence="10 11" key="1">
    <citation type="submission" date="2013-11" db="EMBL/GenBank/DDBJ databases">
        <title>Metagenomic analysis of a methanogenic consortium involved in long chain n-alkane degradation.</title>
        <authorList>
            <person name="Davidova I.A."/>
            <person name="Callaghan A.V."/>
            <person name="Wawrik B."/>
            <person name="Pruitt S."/>
            <person name="Marks C."/>
            <person name="Duncan K.E."/>
            <person name="Suflita J.M."/>
        </authorList>
    </citation>
    <scope>NUCLEOTIDE SEQUENCE [LARGE SCALE GENOMIC DNA]</scope>
    <source>
        <strain evidence="10 11">SPR</strain>
    </source>
</reference>
<evidence type="ECO:0000256" key="5">
    <source>
        <dbReference type="ARBA" id="ARBA00022723"/>
    </source>
</evidence>
<name>A0A0D2GGN5_9BACT</name>
<dbReference type="InterPro" id="IPR012286">
    <property type="entry name" value="Tetrahaem_cytochrome"/>
</dbReference>
<protein>
    <recommendedName>
        <fullName evidence="9">Tetrahaem cytochrome domain-containing protein</fullName>
    </recommendedName>
</protein>
<dbReference type="Gene3D" id="1.10.1130.10">
    <property type="entry name" value="Flavocytochrome C3, Chain A"/>
    <property type="match status" value="1"/>
</dbReference>
<feature type="signal peptide" evidence="8">
    <location>
        <begin position="1"/>
        <end position="35"/>
    </location>
</feature>
<keyword evidence="3" id="KW-0813">Transport</keyword>
<accession>A0A0D2GGN5</accession>
<evidence type="ECO:0000256" key="7">
    <source>
        <dbReference type="ARBA" id="ARBA00023004"/>
    </source>
</evidence>
<evidence type="ECO:0000256" key="3">
    <source>
        <dbReference type="ARBA" id="ARBA00022448"/>
    </source>
</evidence>
<evidence type="ECO:0000256" key="6">
    <source>
        <dbReference type="ARBA" id="ARBA00022982"/>
    </source>
</evidence>
<evidence type="ECO:0000256" key="8">
    <source>
        <dbReference type="SAM" id="SignalP"/>
    </source>
</evidence>
<comment type="cofactor">
    <cofactor evidence="1">
        <name>heme c</name>
        <dbReference type="ChEBI" id="CHEBI:61717"/>
    </cofactor>
</comment>
<dbReference type="Proteomes" id="UP000032233">
    <property type="component" value="Unassembled WGS sequence"/>
</dbReference>
<keyword evidence="6" id="KW-0249">Electron transport</keyword>
<keyword evidence="4" id="KW-0349">Heme</keyword>
<dbReference type="InterPro" id="IPR036280">
    <property type="entry name" value="Multihaem_cyt_sf"/>
</dbReference>
<dbReference type="AlphaFoldDB" id="A0A0D2GGN5"/>
<dbReference type="SUPFAM" id="SSF48695">
    <property type="entry name" value="Multiheme cytochromes"/>
    <property type="match status" value="1"/>
</dbReference>
<evidence type="ECO:0000256" key="4">
    <source>
        <dbReference type="ARBA" id="ARBA00022617"/>
    </source>
</evidence>
<dbReference type="Pfam" id="PF14537">
    <property type="entry name" value="Cytochrom_c3_2"/>
    <property type="match status" value="1"/>
</dbReference>
<evidence type="ECO:0000313" key="10">
    <source>
        <dbReference type="EMBL" id="KIX14047.1"/>
    </source>
</evidence>
<keyword evidence="7" id="KW-0408">Iron</keyword>
<evidence type="ECO:0000259" key="9">
    <source>
        <dbReference type="Pfam" id="PF14537"/>
    </source>
</evidence>
<dbReference type="RefSeq" id="WP_052515049.1">
    <property type="nucleotide sequence ID" value="NZ_AZAC01000012.1"/>
</dbReference>
<feature type="domain" description="Tetrahaem cytochrome" evidence="9">
    <location>
        <begin position="99"/>
        <end position="177"/>
    </location>
</feature>
<sequence length="183" mass="20082">MEPIRRKRPQNFVNFLAFLALAAFLGLVMASSTLAKQTSEPKRLTNAKGGDCVACHGQAQVMPEGHDDTKDMTYEDCLACHDGKETASLRTNIPLGHIHHLQGVSCQDCHGDSGEYNALETDECFACHDSGEGVAKLTEGHGEENPHNSPHYATDLDCELCHHVHEKSENYCAQCHDWALVVP</sequence>
<dbReference type="GO" id="GO:0046872">
    <property type="term" value="F:metal ion binding"/>
    <property type="evidence" value="ECO:0007669"/>
    <property type="project" value="UniProtKB-KW"/>
</dbReference>
<keyword evidence="8" id="KW-0732">Signal</keyword>
<keyword evidence="11" id="KW-1185">Reference proteome</keyword>
<dbReference type="EMBL" id="AZAC01000012">
    <property type="protein sequence ID" value="KIX14047.1"/>
    <property type="molecule type" value="Genomic_DNA"/>
</dbReference>
<evidence type="ECO:0000256" key="1">
    <source>
        <dbReference type="ARBA" id="ARBA00001926"/>
    </source>
</evidence>
<dbReference type="GO" id="GO:0030313">
    <property type="term" value="C:cell envelope"/>
    <property type="evidence" value="ECO:0007669"/>
    <property type="project" value="UniProtKB-SubCell"/>
</dbReference>
<feature type="chain" id="PRO_5002242596" description="Tetrahaem cytochrome domain-containing protein" evidence="8">
    <location>
        <begin position="36"/>
        <end position="183"/>
    </location>
</feature>